<feature type="region of interest" description="Disordered" evidence="1">
    <location>
        <begin position="1"/>
        <end position="29"/>
    </location>
</feature>
<comment type="caution">
    <text evidence="3">The sequence shown here is derived from an EMBL/GenBank/DDBJ whole genome shotgun (WGS) entry which is preliminary data.</text>
</comment>
<feature type="transmembrane region" description="Helical" evidence="2">
    <location>
        <begin position="104"/>
        <end position="123"/>
    </location>
</feature>
<feature type="compositionally biased region" description="Pro residues" evidence="1">
    <location>
        <begin position="1"/>
        <end position="11"/>
    </location>
</feature>
<name>A0ABY2BLK5_9ACTN</name>
<keyword evidence="4" id="KW-1185">Reference proteome</keyword>
<evidence type="ECO:0000313" key="4">
    <source>
        <dbReference type="Proteomes" id="UP000295818"/>
    </source>
</evidence>
<proteinExistence type="predicted"/>
<keyword evidence="2" id="KW-0472">Membrane</keyword>
<accession>A0ABY2BLK5</accession>
<reference evidence="3 4" key="1">
    <citation type="journal article" date="2015" name="Stand. Genomic Sci.">
        <title>Genomic Encyclopedia of Bacterial and Archaeal Type Strains, Phase III: the genomes of soil and plant-associated and newly described type strains.</title>
        <authorList>
            <person name="Whitman W.B."/>
            <person name="Woyke T."/>
            <person name="Klenk H.P."/>
            <person name="Zhou Y."/>
            <person name="Lilburn T.G."/>
            <person name="Beck B.J."/>
            <person name="De Vos P."/>
            <person name="Vandamme P."/>
            <person name="Eisen J.A."/>
            <person name="Garrity G."/>
            <person name="Hugenholtz P."/>
            <person name="Kyrpides N.C."/>
        </authorList>
    </citation>
    <scope>NUCLEOTIDE SEQUENCE [LARGE SCALE GENOMIC DNA]</scope>
    <source>
        <strain evidence="3 4">VKM Ac-2538</strain>
    </source>
</reference>
<feature type="transmembrane region" description="Helical" evidence="2">
    <location>
        <begin position="135"/>
        <end position="152"/>
    </location>
</feature>
<evidence type="ECO:0000256" key="2">
    <source>
        <dbReference type="SAM" id="Phobius"/>
    </source>
</evidence>
<keyword evidence="2" id="KW-1133">Transmembrane helix</keyword>
<evidence type="ECO:0000256" key="1">
    <source>
        <dbReference type="SAM" id="MobiDB-lite"/>
    </source>
</evidence>
<feature type="transmembrane region" description="Helical" evidence="2">
    <location>
        <begin position="37"/>
        <end position="58"/>
    </location>
</feature>
<dbReference type="EMBL" id="SLWM01000006">
    <property type="protein sequence ID" value="TCO22786.1"/>
    <property type="molecule type" value="Genomic_DNA"/>
</dbReference>
<sequence>MSHPPNAPRGPQPTTVTPRGGAQTAASSGSPVRGRQLLVNGSVVLGALAFLVPGVWSFGWPESFHRTIATFDPFNLHLFHDLGAFQLGVGVALLGALVWRDALVVALLGGSAGAIVHFISHLMDRDLGGRSSDPLTLGILAAILLLGLVLRLRALRE</sequence>
<feature type="transmembrane region" description="Helical" evidence="2">
    <location>
        <begin position="78"/>
        <end position="97"/>
    </location>
</feature>
<evidence type="ECO:0000313" key="3">
    <source>
        <dbReference type="EMBL" id="TCO22786.1"/>
    </source>
</evidence>
<gene>
    <name evidence="3" type="ORF">EV644_10693</name>
</gene>
<protein>
    <submittedName>
        <fullName evidence="3">Uncharacterized protein</fullName>
    </submittedName>
</protein>
<keyword evidence="2" id="KW-0812">Transmembrane</keyword>
<organism evidence="3 4">
    <name type="scientific">Kribbella orskensis</name>
    <dbReference type="NCBI Taxonomy" id="2512216"/>
    <lineage>
        <taxon>Bacteria</taxon>
        <taxon>Bacillati</taxon>
        <taxon>Actinomycetota</taxon>
        <taxon>Actinomycetes</taxon>
        <taxon>Propionibacteriales</taxon>
        <taxon>Kribbellaceae</taxon>
        <taxon>Kribbella</taxon>
    </lineage>
</organism>
<dbReference type="Proteomes" id="UP000295818">
    <property type="component" value="Unassembled WGS sequence"/>
</dbReference>